<comment type="similarity">
    <text evidence="3 10">Belongs to the glycosyl hydrolase 76 family.</text>
</comment>
<dbReference type="RefSeq" id="XP_037149165.1">
    <property type="nucleotide sequence ID" value="XM_037294477.1"/>
</dbReference>
<evidence type="ECO:0000256" key="8">
    <source>
        <dbReference type="ARBA" id="ARBA00023180"/>
    </source>
</evidence>
<dbReference type="SUPFAM" id="SSF48208">
    <property type="entry name" value="Six-hairpin glycosidases"/>
    <property type="match status" value="1"/>
</dbReference>
<organism evidence="12 13">
    <name type="scientific">Letharia lupina</name>
    <dbReference type="NCBI Taxonomy" id="560253"/>
    <lineage>
        <taxon>Eukaryota</taxon>
        <taxon>Fungi</taxon>
        <taxon>Dikarya</taxon>
        <taxon>Ascomycota</taxon>
        <taxon>Pezizomycotina</taxon>
        <taxon>Lecanoromycetes</taxon>
        <taxon>OSLEUM clade</taxon>
        <taxon>Lecanoromycetidae</taxon>
        <taxon>Lecanorales</taxon>
        <taxon>Lecanorineae</taxon>
        <taxon>Parmeliaceae</taxon>
        <taxon>Letharia</taxon>
    </lineage>
</organism>
<evidence type="ECO:0000256" key="10">
    <source>
        <dbReference type="PIRNR" id="PIRNR016302"/>
    </source>
</evidence>
<dbReference type="AlphaFoldDB" id="A0A8H6CAA2"/>
<evidence type="ECO:0000256" key="4">
    <source>
        <dbReference type="ARBA" id="ARBA00012350"/>
    </source>
</evidence>
<dbReference type="PIRSF" id="PIRSF016302">
    <property type="entry name" value="Man_a_manosd"/>
    <property type="match status" value="1"/>
</dbReference>
<evidence type="ECO:0000256" key="7">
    <source>
        <dbReference type="ARBA" id="ARBA00023136"/>
    </source>
</evidence>
<evidence type="ECO:0000313" key="13">
    <source>
        <dbReference type="Proteomes" id="UP000593566"/>
    </source>
</evidence>
<feature type="signal peptide" evidence="11">
    <location>
        <begin position="1"/>
        <end position="22"/>
    </location>
</feature>
<comment type="catalytic activity">
    <reaction evidence="1 10">
        <text>Random hydrolysis of (1-&gt;6)-alpha-D-mannosidic linkages in unbranched (1-&gt;6)-mannans.</text>
        <dbReference type="EC" id="3.2.1.101"/>
    </reaction>
</comment>
<keyword evidence="7" id="KW-0472">Membrane</keyword>
<keyword evidence="6 10" id="KW-0378">Hydrolase</keyword>
<evidence type="ECO:0000256" key="3">
    <source>
        <dbReference type="ARBA" id="ARBA00009699"/>
    </source>
</evidence>
<dbReference type="PANTHER" id="PTHR12145:SF38">
    <property type="entry name" value="MANNAN ENDO-1,6-ALPHA-MANNOSIDASE"/>
    <property type="match status" value="1"/>
</dbReference>
<dbReference type="Proteomes" id="UP000593566">
    <property type="component" value="Unassembled WGS sequence"/>
</dbReference>
<dbReference type="Pfam" id="PF03663">
    <property type="entry name" value="Glyco_hydro_76"/>
    <property type="match status" value="1"/>
</dbReference>
<dbReference type="InterPro" id="IPR008928">
    <property type="entry name" value="6-hairpin_glycosidase_sf"/>
</dbReference>
<keyword evidence="9 10" id="KW-0326">Glycosidase</keyword>
<dbReference type="FunFam" id="1.50.10.20:FF:000006">
    <property type="entry name" value="Mannan endo-1,6-alpha-mannosidase"/>
    <property type="match status" value="1"/>
</dbReference>
<dbReference type="InterPro" id="IPR005198">
    <property type="entry name" value="Glyco_hydro_76"/>
</dbReference>
<proteinExistence type="inferred from homology"/>
<dbReference type="GO" id="GO:0016052">
    <property type="term" value="P:carbohydrate catabolic process"/>
    <property type="evidence" value="ECO:0007669"/>
    <property type="project" value="InterPro"/>
</dbReference>
<evidence type="ECO:0000256" key="1">
    <source>
        <dbReference type="ARBA" id="ARBA00001452"/>
    </source>
</evidence>
<gene>
    <name evidence="12" type="ORF">HO133_003555</name>
</gene>
<dbReference type="EC" id="3.2.1.101" evidence="4 10"/>
<dbReference type="Gene3D" id="1.50.10.20">
    <property type="match status" value="1"/>
</dbReference>
<name>A0A8H6CAA2_9LECA</name>
<protein>
    <recommendedName>
        <fullName evidence="4 10">Mannan endo-1,6-alpha-mannosidase</fullName>
        <ecNumber evidence="4 10">3.2.1.101</ecNumber>
    </recommendedName>
</protein>
<evidence type="ECO:0000256" key="11">
    <source>
        <dbReference type="SAM" id="SignalP"/>
    </source>
</evidence>
<evidence type="ECO:0000256" key="9">
    <source>
        <dbReference type="ARBA" id="ARBA00023295"/>
    </source>
</evidence>
<dbReference type="GO" id="GO:0008496">
    <property type="term" value="F:mannan endo-1,6-alpha-mannosidase activity"/>
    <property type="evidence" value="ECO:0007669"/>
    <property type="project" value="UniProtKB-UniRule"/>
</dbReference>
<dbReference type="GO" id="GO:0009272">
    <property type="term" value="P:fungal-type cell wall biogenesis"/>
    <property type="evidence" value="ECO:0007669"/>
    <property type="project" value="TreeGrafter"/>
</dbReference>
<dbReference type="PANTHER" id="PTHR12145">
    <property type="entry name" value="MANNAN ENDO-1,6-ALPHA-MANNOSIDASE DCW1"/>
    <property type="match status" value="1"/>
</dbReference>
<feature type="chain" id="PRO_5034302220" description="Mannan endo-1,6-alpha-mannosidase" evidence="11">
    <location>
        <begin position="23"/>
        <end position="407"/>
    </location>
</feature>
<comment type="subcellular location">
    <subcellularLocation>
        <location evidence="2">Endomembrane system</location>
    </subcellularLocation>
</comment>
<dbReference type="InterPro" id="IPR014480">
    <property type="entry name" value="Mannan-1_6-alpha_mannosidase"/>
</dbReference>
<keyword evidence="13" id="KW-1185">Reference proteome</keyword>
<evidence type="ECO:0000313" key="12">
    <source>
        <dbReference type="EMBL" id="KAF6219730.1"/>
    </source>
</evidence>
<evidence type="ECO:0000256" key="6">
    <source>
        <dbReference type="ARBA" id="ARBA00022801"/>
    </source>
</evidence>
<evidence type="ECO:0000256" key="2">
    <source>
        <dbReference type="ARBA" id="ARBA00004308"/>
    </source>
</evidence>
<evidence type="ECO:0000256" key="5">
    <source>
        <dbReference type="ARBA" id="ARBA00022729"/>
    </source>
</evidence>
<sequence length="407" mass="43896">MFFSTTGASLCAAIAGATVAHAILLDVIDDNSIRSAASTIAYGMMTYYTGNQTGKEPGLLSAPYYWWEAGAMWGGMVEYWHYTGDTSYNDVVSQAILAQASPTDDFMMPEEAGQLGNDDQVFWGLTAMTAAERSFPLPSTANVTYIELAKGVFNDMAGPRWNTSTCNGGLQWQFNPNNAGFYYKSSIANGGFFQLAARLARYTGNSTYSDWAEKTYDWMARIGLLDGNYYVYDGTDDTINCTGIDHDQWSYNAGTMLLGTAVLANISSSPNSTSLWATRAQGLLTGAQHIFFSPFPNATNVLFEFMCEEASTCNNDQFSFKAYLSRWMVAATQMLPSLKAQVLDLVTSSAQAAALSCSGMNASVCGTKWYVGGWDGTKGLGQQMAALDTIQGLLVNGTAPPLIVPGS</sequence>
<dbReference type="GeneID" id="59331966"/>
<keyword evidence="8" id="KW-0325">Glycoprotein</keyword>
<accession>A0A8H6CAA2</accession>
<keyword evidence="5 11" id="KW-0732">Signal</keyword>
<reference evidence="12 13" key="1">
    <citation type="journal article" date="2020" name="Genomics">
        <title>Complete, high-quality genomes from long-read metagenomic sequencing of two wolf lichen thalli reveals enigmatic genome architecture.</title>
        <authorList>
            <person name="McKenzie S.K."/>
            <person name="Walston R.F."/>
            <person name="Allen J.L."/>
        </authorList>
    </citation>
    <scope>NUCLEOTIDE SEQUENCE [LARGE SCALE GENOMIC DNA]</scope>
    <source>
        <strain evidence="12">WasteWater1</strain>
    </source>
</reference>
<dbReference type="EMBL" id="JACCJB010000018">
    <property type="protein sequence ID" value="KAF6219730.1"/>
    <property type="molecule type" value="Genomic_DNA"/>
</dbReference>
<dbReference type="GO" id="GO:0012505">
    <property type="term" value="C:endomembrane system"/>
    <property type="evidence" value="ECO:0007669"/>
    <property type="project" value="UniProtKB-SubCell"/>
</dbReference>
<comment type="caution">
    <text evidence="12">The sequence shown here is derived from an EMBL/GenBank/DDBJ whole genome shotgun (WGS) entry which is preliminary data.</text>
</comment>